<dbReference type="AlphaFoldDB" id="A0A1J4TNY3"/>
<organism evidence="1 2">
    <name type="scientific">Candidatus Gottesmanbacteria bacterium CG1_02_37_22</name>
    <dbReference type="NCBI Taxonomy" id="1805209"/>
    <lineage>
        <taxon>Bacteria</taxon>
        <taxon>Candidatus Gottesmaniibacteriota</taxon>
    </lineage>
</organism>
<reference evidence="1 2" key="1">
    <citation type="journal article" date="2016" name="Environ. Microbiol.">
        <title>Genomic resolution of a cold subsurface aquifer community provides metabolic insights for novel microbes adapted to high CO concentrations.</title>
        <authorList>
            <person name="Probst A.J."/>
            <person name="Castelle C.J."/>
            <person name="Singh A."/>
            <person name="Brown C.T."/>
            <person name="Anantharaman K."/>
            <person name="Sharon I."/>
            <person name="Hug L.A."/>
            <person name="Burstein D."/>
            <person name="Emerson J.B."/>
            <person name="Thomas B.C."/>
            <person name="Banfield J.F."/>
        </authorList>
    </citation>
    <scope>NUCLEOTIDE SEQUENCE [LARGE SCALE GENOMIC DNA]</scope>
    <source>
        <strain evidence="1">CG1_02_37_22</strain>
    </source>
</reference>
<comment type="caution">
    <text evidence="1">The sequence shown here is derived from an EMBL/GenBank/DDBJ whole genome shotgun (WGS) entry which is preliminary data.</text>
</comment>
<name>A0A1J4TNY3_9BACT</name>
<dbReference type="Proteomes" id="UP000183120">
    <property type="component" value="Unassembled WGS sequence"/>
</dbReference>
<gene>
    <name evidence="1" type="ORF">AUJ73_03155</name>
</gene>
<protein>
    <submittedName>
        <fullName evidence="1">Uncharacterized protein</fullName>
    </submittedName>
</protein>
<accession>A0A1J4TNY3</accession>
<proteinExistence type="predicted"/>
<evidence type="ECO:0000313" key="1">
    <source>
        <dbReference type="EMBL" id="OIO13860.1"/>
    </source>
</evidence>
<dbReference type="EMBL" id="MNUY01000048">
    <property type="protein sequence ID" value="OIO13860.1"/>
    <property type="molecule type" value="Genomic_DNA"/>
</dbReference>
<dbReference type="STRING" id="1805209.AUJ73_03155"/>
<evidence type="ECO:0000313" key="2">
    <source>
        <dbReference type="Proteomes" id="UP000183120"/>
    </source>
</evidence>
<sequence>MIDAVDARPLGIEPEILRKAPLDAVIVCGMGPVALRKNQYTTQTENPVADNPFNFLNALAAKLLVGKDLAGKVILSGFTSAQERTDRNPIEQGMSEAELLEKTTCGRIKVN</sequence>